<dbReference type="OrthoDB" id="9809277at2"/>
<name>A0A1H9LIZ0_9BACT</name>
<keyword evidence="2" id="KW-1185">Reference proteome</keyword>
<dbReference type="InParanoid" id="A0A1H9LIZ0"/>
<proteinExistence type="predicted"/>
<gene>
    <name evidence="1" type="ORF">SAMN05444359_12457</name>
</gene>
<sequence>MKTLSYRHLFLPPIYLLCSTFIFGQVFPDISLNPVWKLTTSGISTTNEIRISVGEADVVIDNQIWTELFEESFFTIGMLEDSVRSSAGFYKVFGSRVRYLDTITKASGLIYDFSLLKGDTSYVLPPNNFPIDSMQIVVENIDTVYCNNGRPRKEMLIKITEPGFPQYRMIWKEGVGRVAHPILPISCLGPDCDIIYNANILTVNNTTIDLMSGNDCLVSVRSSPGISTTKISTFPNPVRSQYLFARSSMFESKEVDFTLISIMGREYALTNLIKIDPLTYRIDIDKSIDSQFYILRATSSGTIIGLQKLKIE</sequence>
<dbReference type="Proteomes" id="UP000199021">
    <property type="component" value="Unassembled WGS sequence"/>
</dbReference>
<evidence type="ECO:0000313" key="1">
    <source>
        <dbReference type="EMBL" id="SER11360.1"/>
    </source>
</evidence>
<dbReference type="EMBL" id="FOFB01000024">
    <property type="protein sequence ID" value="SER11360.1"/>
    <property type="molecule type" value="Genomic_DNA"/>
</dbReference>
<organism evidence="1 2">
    <name type="scientific">Neolewinella agarilytica</name>
    <dbReference type="NCBI Taxonomy" id="478744"/>
    <lineage>
        <taxon>Bacteria</taxon>
        <taxon>Pseudomonadati</taxon>
        <taxon>Bacteroidota</taxon>
        <taxon>Saprospiria</taxon>
        <taxon>Saprospirales</taxon>
        <taxon>Lewinellaceae</taxon>
        <taxon>Neolewinella</taxon>
    </lineage>
</organism>
<evidence type="ECO:0000313" key="2">
    <source>
        <dbReference type="Proteomes" id="UP000199021"/>
    </source>
</evidence>
<dbReference type="AlphaFoldDB" id="A0A1H9LIZ0"/>
<evidence type="ECO:0008006" key="3">
    <source>
        <dbReference type="Google" id="ProtNLM"/>
    </source>
</evidence>
<protein>
    <recommendedName>
        <fullName evidence="3">Secretion system C-terminal sorting domain-containing protein</fullName>
    </recommendedName>
</protein>
<reference evidence="2" key="1">
    <citation type="submission" date="2016-10" db="EMBL/GenBank/DDBJ databases">
        <authorList>
            <person name="Varghese N."/>
            <person name="Submissions S."/>
        </authorList>
    </citation>
    <scope>NUCLEOTIDE SEQUENCE [LARGE SCALE GENOMIC DNA]</scope>
    <source>
        <strain evidence="2">DSM 24740</strain>
    </source>
</reference>
<dbReference type="RefSeq" id="WP_139211945.1">
    <property type="nucleotide sequence ID" value="NZ_FOFB01000024.1"/>
</dbReference>
<accession>A0A1H9LIZ0</accession>